<reference evidence="1 2" key="1">
    <citation type="submission" date="2018-05" db="EMBL/GenBank/DDBJ databases">
        <title>Salinimonas sp. HMF8227 Genome sequencing and assembly.</title>
        <authorList>
            <person name="Kang H."/>
            <person name="Kang J."/>
            <person name="Cha I."/>
            <person name="Kim H."/>
            <person name="Joh K."/>
        </authorList>
    </citation>
    <scope>NUCLEOTIDE SEQUENCE [LARGE SCALE GENOMIC DNA]</scope>
    <source>
        <strain evidence="1 2">HMF8227</strain>
    </source>
</reference>
<dbReference type="EMBL" id="CP029347">
    <property type="protein sequence ID" value="AWL12584.1"/>
    <property type="molecule type" value="Genomic_DNA"/>
</dbReference>
<proteinExistence type="predicted"/>
<dbReference type="AlphaFoldDB" id="A0A2S2E4L4"/>
<protein>
    <recommendedName>
        <fullName evidence="3">DUF1415 domain-containing protein</fullName>
    </recommendedName>
</protein>
<evidence type="ECO:0000313" key="2">
    <source>
        <dbReference type="Proteomes" id="UP000245728"/>
    </source>
</evidence>
<evidence type="ECO:0000313" key="1">
    <source>
        <dbReference type="EMBL" id="AWL12584.1"/>
    </source>
</evidence>
<dbReference type="Proteomes" id="UP000245728">
    <property type="component" value="Chromosome"/>
</dbReference>
<accession>A0A2S2E4L4</accession>
<sequence>MTDNDAIGAVKHWVEQVVVGQNFCPFARPEVQKQRICYTLSSTCSTTSAIDSLLDECERLDSHADTSTTLLIFDVGFADFDDFLHLINEGEQALIRAGYEGTYQLAHFHPQYCFDGLEEQDAANYTNRAPYPVLHILREAQLSEALANYNQPDNIPKRNIKKARQLQASFFEKCLADCHRQAKC</sequence>
<dbReference type="RefSeq" id="WP_109340143.1">
    <property type="nucleotide sequence ID" value="NZ_CP029347.1"/>
</dbReference>
<organism evidence="1 2">
    <name type="scientific">Saliniradius amylolyticus</name>
    <dbReference type="NCBI Taxonomy" id="2183582"/>
    <lineage>
        <taxon>Bacteria</taxon>
        <taxon>Pseudomonadati</taxon>
        <taxon>Pseudomonadota</taxon>
        <taxon>Gammaproteobacteria</taxon>
        <taxon>Alteromonadales</taxon>
        <taxon>Alteromonadaceae</taxon>
        <taxon>Saliniradius</taxon>
    </lineage>
</organism>
<dbReference type="Pfam" id="PF07209">
    <property type="entry name" value="DUF1415"/>
    <property type="match status" value="1"/>
</dbReference>
<dbReference type="InterPro" id="IPR009858">
    <property type="entry name" value="DUF1415"/>
</dbReference>
<dbReference type="OrthoDB" id="277390at2"/>
<gene>
    <name evidence="1" type="ORF">HMF8227_02126</name>
</gene>
<keyword evidence="2" id="KW-1185">Reference proteome</keyword>
<name>A0A2S2E4L4_9ALTE</name>
<dbReference type="KEGG" id="salh:HMF8227_02126"/>
<evidence type="ECO:0008006" key="3">
    <source>
        <dbReference type="Google" id="ProtNLM"/>
    </source>
</evidence>